<sequence length="170" mass="18965">MLKAAGCILIFIGCCTAGFIKAASYRDRRAELESVLELVRILNMEICYRKDSLKKIFERISSEKDCWFSSHLAECGRQLENQLSLSEAWSISLDKTKEFCPLLEKDKEILRDISMGLGRSDTGGQKKIFEAALLRLERNRAEAGEQEARQGKMYKGLGIAAGAAAAIILI</sequence>
<protein>
    <submittedName>
        <fullName evidence="1">Stage III sporulation protein AB</fullName>
    </submittedName>
</protein>
<dbReference type="EMBL" id="DVMP01000080">
    <property type="protein sequence ID" value="HIU25673.1"/>
    <property type="molecule type" value="Genomic_DNA"/>
</dbReference>
<dbReference type="PIRSF" id="PIRSF021435">
    <property type="entry name" value="SpoIIIAB"/>
    <property type="match status" value="1"/>
</dbReference>
<comment type="caution">
    <text evidence="1">The sequence shown here is derived from an EMBL/GenBank/DDBJ whole genome shotgun (WGS) entry which is preliminary data.</text>
</comment>
<accession>A0A9D1L749</accession>
<dbReference type="Proteomes" id="UP000824090">
    <property type="component" value="Unassembled WGS sequence"/>
</dbReference>
<organism evidence="1 2">
    <name type="scientific">Candidatus Allocopromorpha excrementigallinarum</name>
    <dbReference type="NCBI Taxonomy" id="2840742"/>
    <lineage>
        <taxon>Bacteria</taxon>
        <taxon>Bacillati</taxon>
        <taxon>Bacillota</taxon>
        <taxon>Clostridia</taxon>
        <taxon>Eubacteriales</taxon>
        <taxon>Eubacteriaceae</taxon>
        <taxon>Eubacteriaceae incertae sedis</taxon>
        <taxon>Candidatus Allocopromorpha</taxon>
    </lineage>
</organism>
<gene>
    <name evidence="1" type="ORF">IAC50_04195</name>
</gene>
<reference evidence="1" key="2">
    <citation type="journal article" date="2021" name="PeerJ">
        <title>Extensive microbial diversity within the chicken gut microbiome revealed by metagenomics and culture.</title>
        <authorList>
            <person name="Gilroy R."/>
            <person name="Ravi A."/>
            <person name="Getino M."/>
            <person name="Pursley I."/>
            <person name="Horton D.L."/>
            <person name="Alikhan N.F."/>
            <person name="Baker D."/>
            <person name="Gharbi K."/>
            <person name="Hall N."/>
            <person name="Watson M."/>
            <person name="Adriaenssens E.M."/>
            <person name="Foster-Nyarko E."/>
            <person name="Jarju S."/>
            <person name="Secka A."/>
            <person name="Antonio M."/>
            <person name="Oren A."/>
            <person name="Chaudhuri R.R."/>
            <person name="La Ragione R."/>
            <person name="Hildebrand F."/>
            <person name="Pallen M.J."/>
        </authorList>
    </citation>
    <scope>NUCLEOTIDE SEQUENCE</scope>
    <source>
        <strain evidence="1">ChiHcec3-6078</strain>
    </source>
</reference>
<evidence type="ECO:0000313" key="1">
    <source>
        <dbReference type="EMBL" id="HIU25673.1"/>
    </source>
</evidence>
<dbReference type="InterPro" id="IPR014198">
    <property type="entry name" value="Spore_III_AB"/>
</dbReference>
<evidence type="ECO:0000313" key="2">
    <source>
        <dbReference type="Proteomes" id="UP000824090"/>
    </source>
</evidence>
<dbReference type="Pfam" id="PF09548">
    <property type="entry name" value="Spore_III_AB"/>
    <property type="match status" value="1"/>
</dbReference>
<reference evidence="1" key="1">
    <citation type="submission" date="2020-10" db="EMBL/GenBank/DDBJ databases">
        <authorList>
            <person name="Gilroy R."/>
        </authorList>
    </citation>
    <scope>NUCLEOTIDE SEQUENCE</scope>
    <source>
        <strain evidence="1">ChiHcec3-6078</strain>
    </source>
</reference>
<name>A0A9D1L749_9FIRM</name>
<dbReference type="AlphaFoldDB" id="A0A9D1L749"/>
<proteinExistence type="predicted"/>